<name>U1NBZ3_9EURY</name>
<feature type="compositionally biased region" description="Basic and acidic residues" evidence="1">
    <location>
        <begin position="63"/>
        <end position="87"/>
    </location>
</feature>
<dbReference type="STRING" id="1238425.J07HQW2_00632"/>
<feature type="region of interest" description="Disordered" evidence="1">
    <location>
        <begin position="1"/>
        <end position="39"/>
    </location>
</feature>
<dbReference type="Proteomes" id="UP000030710">
    <property type="component" value="Unassembled WGS sequence"/>
</dbReference>
<dbReference type="GO" id="GO:0003824">
    <property type="term" value="F:catalytic activity"/>
    <property type="evidence" value="ECO:0007669"/>
    <property type="project" value="InterPro"/>
</dbReference>
<dbReference type="HOGENOM" id="CLU_2366158_0_0_2"/>
<protein>
    <submittedName>
        <fullName evidence="2">Uncharacterized protein</fullName>
    </submittedName>
</protein>
<dbReference type="AlphaFoldDB" id="U1NBZ3"/>
<sequence length="95" mass="10784">MTSAERLANTRKQESPQSNIKDQTSSKHCGHIAGKQIVSRERARSRFEVAVDATQNHRLGGRRLIEDLDRSSEQGDPGRLRLPRSRDVAYSQEVR</sequence>
<feature type="region of interest" description="Disordered" evidence="1">
    <location>
        <begin position="62"/>
        <end position="95"/>
    </location>
</feature>
<dbReference type="eggNOG" id="arCOG00582">
    <property type="taxonomic scope" value="Archaea"/>
</dbReference>
<gene>
    <name evidence="2" type="ORF">J07HQW2_00632</name>
</gene>
<reference evidence="2 3" key="1">
    <citation type="journal article" date="2013" name="PLoS ONE">
        <title>Assembly-driven community genomics of a hypersaline microbial ecosystem.</title>
        <authorList>
            <person name="Podell S."/>
            <person name="Ugalde J.A."/>
            <person name="Narasingarao P."/>
            <person name="Banfield J.F."/>
            <person name="Heidelberg K.B."/>
            <person name="Allen E.E."/>
        </authorList>
    </citation>
    <scope>NUCLEOTIDE SEQUENCE [LARGE SCALE GENOMIC DNA]</scope>
    <source>
        <strain evidence="3">J07HQW2</strain>
    </source>
</reference>
<evidence type="ECO:0000313" key="2">
    <source>
        <dbReference type="EMBL" id="ERG94198.1"/>
    </source>
</evidence>
<organism evidence="2 3">
    <name type="scientific">Haloquadratum walsbyi J07HQW2</name>
    <dbReference type="NCBI Taxonomy" id="1238425"/>
    <lineage>
        <taxon>Archaea</taxon>
        <taxon>Methanobacteriati</taxon>
        <taxon>Methanobacteriota</taxon>
        <taxon>Stenosarchaea group</taxon>
        <taxon>Halobacteria</taxon>
        <taxon>Halobacteriales</taxon>
        <taxon>Haloferacaceae</taxon>
        <taxon>Haloquadratum</taxon>
    </lineage>
</organism>
<dbReference type="EMBL" id="KE356561">
    <property type="protein sequence ID" value="ERG94198.1"/>
    <property type="molecule type" value="Genomic_DNA"/>
</dbReference>
<evidence type="ECO:0000313" key="3">
    <source>
        <dbReference type="Proteomes" id="UP000030710"/>
    </source>
</evidence>
<dbReference type="InterPro" id="IPR015813">
    <property type="entry name" value="Pyrv/PenolPyrv_kinase-like_dom"/>
</dbReference>
<evidence type="ECO:0000256" key="1">
    <source>
        <dbReference type="SAM" id="MobiDB-lite"/>
    </source>
</evidence>
<dbReference type="InterPro" id="IPR040442">
    <property type="entry name" value="Pyrv_kinase-like_dom_sf"/>
</dbReference>
<dbReference type="Gene3D" id="3.20.20.60">
    <property type="entry name" value="Phosphoenolpyruvate-binding domains"/>
    <property type="match status" value="1"/>
</dbReference>
<proteinExistence type="predicted"/>
<accession>U1NBZ3</accession>
<feature type="compositionally biased region" description="Polar residues" evidence="1">
    <location>
        <begin position="15"/>
        <end position="27"/>
    </location>
</feature>
<dbReference type="SUPFAM" id="SSF51621">
    <property type="entry name" value="Phosphoenolpyruvate/pyruvate domain"/>
    <property type="match status" value="1"/>
</dbReference>